<proteinExistence type="predicted"/>
<dbReference type="GO" id="GO:0004722">
    <property type="term" value="F:protein serine/threonine phosphatase activity"/>
    <property type="evidence" value="ECO:0007669"/>
    <property type="project" value="InterPro"/>
</dbReference>
<dbReference type="PROSITE" id="PS51746">
    <property type="entry name" value="PPM_2"/>
    <property type="match status" value="1"/>
</dbReference>
<evidence type="ECO:0000259" key="1">
    <source>
        <dbReference type="PROSITE" id="PS51746"/>
    </source>
</evidence>
<dbReference type="SMART" id="SM00332">
    <property type="entry name" value="PP2Cc"/>
    <property type="match status" value="1"/>
</dbReference>
<sequence length="313" mass="35082">MASKLLLEYFVQHTYFLLDAVFYVSKTSTETCLHKRDRDHENLLHRWKEILGSEWFQNTFSRNHDDSFHLGILREALLRAVHDIDAKFSEEASRNNFHSGSTAAIVLVVDDKILVANVGDSKAILCSKNFQSPKEAKDLLLKLYRQKEHDGSVSVCKAASSHGLTHFVVKGLTSDHHPDRDDERNRVEKAGGQVQNWGGVPRINGQLAITRAIGDLPFKKYGVISAPEVTDWQPLTANDSYLVLASDGVFEKMSLQDICDLLWEVHNYSNMRSDCAHSSYSLADLIVNNALKKGSMDNLSAIVIPLESVSKLS</sequence>
<dbReference type="InterPro" id="IPR015655">
    <property type="entry name" value="PP2C"/>
</dbReference>
<dbReference type="SUPFAM" id="SSF81606">
    <property type="entry name" value="PP2C-like"/>
    <property type="match status" value="1"/>
</dbReference>
<evidence type="ECO:0000313" key="2">
    <source>
        <dbReference type="EMBL" id="KOM35063.1"/>
    </source>
</evidence>
<gene>
    <name evidence="2" type="ORF">LR48_Vigan02g121300</name>
</gene>
<dbReference type="InterPro" id="IPR036457">
    <property type="entry name" value="PPM-type-like_dom_sf"/>
</dbReference>
<name>A0A0L9TWV3_PHAAN</name>
<dbReference type="AlphaFoldDB" id="A0A0L9TWV3"/>
<dbReference type="InterPro" id="IPR001932">
    <property type="entry name" value="PPM-type_phosphatase-like_dom"/>
</dbReference>
<protein>
    <recommendedName>
        <fullName evidence="1">PPM-type phosphatase domain-containing protein</fullName>
    </recommendedName>
</protein>
<organism evidence="2 3">
    <name type="scientific">Phaseolus angularis</name>
    <name type="common">Azuki bean</name>
    <name type="synonym">Vigna angularis</name>
    <dbReference type="NCBI Taxonomy" id="3914"/>
    <lineage>
        <taxon>Eukaryota</taxon>
        <taxon>Viridiplantae</taxon>
        <taxon>Streptophyta</taxon>
        <taxon>Embryophyta</taxon>
        <taxon>Tracheophyta</taxon>
        <taxon>Spermatophyta</taxon>
        <taxon>Magnoliopsida</taxon>
        <taxon>eudicotyledons</taxon>
        <taxon>Gunneridae</taxon>
        <taxon>Pentapetalae</taxon>
        <taxon>rosids</taxon>
        <taxon>fabids</taxon>
        <taxon>Fabales</taxon>
        <taxon>Fabaceae</taxon>
        <taxon>Papilionoideae</taxon>
        <taxon>50 kb inversion clade</taxon>
        <taxon>NPAAA clade</taxon>
        <taxon>indigoferoid/millettioid clade</taxon>
        <taxon>Phaseoleae</taxon>
        <taxon>Vigna</taxon>
    </lineage>
</organism>
<dbReference type="Gene3D" id="3.60.40.10">
    <property type="entry name" value="PPM-type phosphatase domain"/>
    <property type="match status" value="1"/>
</dbReference>
<accession>A0A0L9TWV3</accession>
<dbReference type="Proteomes" id="UP000053144">
    <property type="component" value="Chromosome 2"/>
</dbReference>
<dbReference type="Gramene" id="KOM35063">
    <property type="protein sequence ID" value="KOM35063"/>
    <property type="gene ID" value="LR48_Vigan02g121300"/>
</dbReference>
<dbReference type="CDD" id="cd00143">
    <property type="entry name" value="PP2Cc"/>
    <property type="match status" value="1"/>
</dbReference>
<dbReference type="PANTHER" id="PTHR47992">
    <property type="entry name" value="PROTEIN PHOSPHATASE"/>
    <property type="match status" value="1"/>
</dbReference>
<dbReference type="OMA" id="CIVHNAF"/>
<dbReference type="Pfam" id="PF00481">
    <property type="entry name" value="PP2C"/>
    <property type="match status" value="2"/>
</dbReference>
<reference evidence="3" key="1">
    <citation type="journal article" date="2015" name="Proc. Natl. Acad. Sci. U.S.A.">
        <title>Genome sequencing of adzuki bean (Vigna angularis) provides insight into high starch and low fat accumulation and domestication.</title>
        <authorList>
            <person name="Yang K."/>
            <person name="Tian Z."/>
            <person name="Chen C."/>
            <person name="Luo L."/>
            <person name="Zhao B."/>
            <person name="Wang Z."/>
            <person name="Yu L."/>
            <person name="Li Y."/>
            <person name="Sun Y."/>
            <person name="Li W."/>
            <person name="Chen Y."/>
            <person name="Li Y."/>
            <person name="Zhang Y."/>
            <person name="Ai D."/>
            <person name="Zhao J."/>
            <person name="Shang C."/>
            <person name="Ma Y."/>
            <person name="Wu B."/>
            <person name="Wang M."/>
            <person name="Gao L."/>
            <person name="Sun D."/>
            <person name="Zhang P."/>
            <person name="Guo F."/>
            <person name="Wang W."/>
            <person name="Li Y."/>
            <person name="Wang J."/>
            <person name="Varshney R.K."/>
            <person name="Wang J."/>
            <person name="Ling H.Q."/>
            <person name="Wan P."/>
        </authorList>
    </citation>
    <scope>NUCLEOTIDE SEQUENCE</scope>
    <source>
        <strain evidence="3">cv. Jingnong 6</strain>
    </source>
</reference>
<evidence type="ECO:0000313" key="3">
    <source>
        <dbReference type="Proteomes" id="UP000053144"/>
    </source>
</evidence>
<dbReference type="EMBL" id="CM003372">
    <property type="protein sequence ID" value="KOM35063.1"/>
    <property type="molecule type" value="Genomic_DNA"/>
</dbReference>
<feature type="domain" description="PPM-type phosphatase" evidence="1">
    <location>
        <begin position="1"/>
        <end position="306"/>
    </location>
</feature>